<organism evidence="1 2">
    <name type="scientific">Vibrio phage vB_VchM_Kuja</name>
    <dbReference type="NCBI Taxonomy" id="2686437"/>
    <lineage>
        <taxon>Viruses</taxon>
        <taxon>Duplodnaviria</taxon>
        <taxon>Heunggongvirae</taxon>
        <taxon>Uroviricota</taxon>
        <taxon>Caudoviricetes</taxon>
        <taxon>Pantevenvirales</taxon>
        <taxon>Ackermannviridae</taxon>
        <taxon>Kujavirus</taxon>
        <taxon>Kujavirus kuja</taxon>
    </lineage>
</organism>
<reference evidence="1 2" key="1">
    <citation type="submission" date="2019-11" db="EMBL/GenBank/DDBJ databases">
        <title>Characterization of a novel member of the family Ackermannviridae.</title>
        <authorList>
            <person name="Maina A.N."/>
            <person name="Mwaura F.B."/>
            <person name="Jumba M."/>
        </authorList>
    </citation>
    <scope>NUCLEOTIDE SEQUENCE [LARGE SCALE GENOMIC DNA]</scope>
</reference>
<dbReference type="Proteomes" id="UP000433471">
    <property type="component" value="Segment"/>
</dbReference>
<protein>
    <submittedName>
        <fullName evidence="1">Uncharacterized protein</fullName>
    </submittedName>
</protein>
<evidence type="ECO:0000313" key="1">
    <source>
        <dbReference type="EMBL" id="QGZ16014.1"/>
    </source>
</evidence>
<keyword evidence="2" id="KW-1185">Reference proteome</keyword>
<accession>A0A6B9J7L4</accession>
<sequence length="136" mass="15204">MKRVLLHKTTKYVVKDQIKSDNATCFIGIGSPKSSTHAYSLAWGDRANMLKYTSDDIAFVSAEGQRTGRVSPKAIVNMLEALRRAGGTALTDNREHTNRPYNIGEREVQDILRGLGFVAVEETEHFLVWKPINLIS</sequence>
<evidence type="ECO:0000313" key="2">
    <source>
        <dbReference type="Proteomes" id="UP000433471"/>
    </source>
</evidence>
<proteinExistence type="predicted"/>
<name>A0A6B9J7L4_9CAUD</name>
<gene>
    <name evidence="1" type="ORF">Kuja_0230</name>
</gene>
<dbReference type="EMBL" id="MN718199">
    <property type="protein sequence ID" value="QGZ16014.1"/>
    <property type="molecule type" value="Genomic_DNA"/>
</dbReference>